<gene>
    <name evidence="2" type="ORF">NM686_012075</name>
</gene>
<accession>A0ABY7GCV6</accession>
<evidence type="ECO:0000313" key="3">
    <source>
        <dbReference type="Proteomes" id="UP001162780"/>
    </source>
</evidence>
<dbReference type="RefSeq" id="WP_255188110.1">
    <property type="nucleotide sequence ID" value="NZ_CP113517.1"/>
</dbReference>
<dbReference type="Proteomes" id="UP001162780">
    <property type="component" value="Chromosome"/>
</dbReference>
<proteinExistence type="predicted"/>
<dbReference type="EMBL" id="CP113517">
    <property type="protein sequence ID" value="WAR43132.1"/>
    <property type="molecule type" value="Genomic_DNA"/>
</dbReference>
<keyword evidence="1" id="KW-0812">Transmembrane</keyword>
<protein>
    <submittedName>
        <fullName evidence="2">Uncharacterized protein</fullName>
    </submittedName>
</protein>
<keyword evidence="1" id="KW-0472">Membrane</keyword>
<keyword evidence="3" id="KW-1185">Reference proteome</keyword>
<keyword evidence="1" id="KW-1133">Transmembrane helix</keyword>
<sequence>MAAKYKLLVGFILLEIIDFLPFPVTSLVAIYIVLKKPLWFRDWVLELYRGR</sequence>
<reference evidence="2" key="1">
    <citation type="submission" date="2022-11" db="EMBL/GenBank/DDBJ databases">
        <title>Methylomonas rapida sp. nov., Carotenoid-Producing Obligate Methanotrophs with High Growth Characteristics and Biotechnological Potential.</title>
        <authorList>
            <person name="Tikhonova E.N."/>
            <person name="Suleimanov R.Z."/>
            <person name="Miroshnikov K."/>
            <person name="Oshkin I.Y."/>
            <person name="Belova S.E."/>
            <person name="Danilova O.V."/>
            <person name="Ashikhmin A."/>
            <person name="Konopkin A."/>
            <person name="But S.Y."/>
            <person name="Khmelenina V.N."/>
            <person name="Kuznetsov N."/>
            <person name="Pimenov N.V."/>
            <person name="Dedysh S.N."/>
        </authorList>
    </citation>
    <scope>NUCLEOTIDE SEQUENCE</scope>
    <source>
        <strain evidence="2">MP1</strain>
    </source>
</reference>
<feature type="transmembrane region" description="Helical" evidence="1">
    <location>
        <begin position="7"/>
        <end position="34"/>
    </location>
</feature>
<evidence type="ECO:0000256" key="1">
    <source>
        <dbReference type="SAM" id="Phobius"/>
    </source>
</evidence>
<evidence type="ECO:0000313" key="2">
    <source>
        <dbReference type="EMBL" id="WAR43132.1"/>
    </source>
</evidence>
<organism evidence="2 3">
    <name type="scientific">Methylomonas rapida</name>
    <dbReference type="NCBI Taxonomy" id="2963939"/>
    <lineage>
        <taxon>Bacteria</taxon>
        <taxon>Pseudomonadati</taxon>
        <taxon>Pseudomonadota</taxon>
        <taxon>Gammaproteobacteria</taxon>
        <taxon>Methylococcales</taxon>
        <taxon>Methylococcaceae</taxon>
        <taxon>Methylomonas</taxon>
    </lineage>
</organism>
<name>A0ABY7GCV6_9GAMM</name>